<keyword evidence="2" id="KW-1185">Reference proteome</keyword>
<feature type="non-terminal residue" evidence="1">
    <location>
        <position position="1"/>
    </location>
</feature>
<protein>
    <submittedName>
        <fullName evidence="1">21362_t:CDS:1</fullName>
    </submittedName>
</protein>
<gene>
    <name evidence="1" type="ORF">RPERSI_LOCUS34092</name>
</gene>
<reference evidence="1" key="1">
    <citation type="submission" date="2021-06" db="EMBL/GenBank/DDBJ databases">
        <authorList>
            <person name="Kallberg Y."/>
            <person name="Tangrot J."/>
            <person name="Rosling A."/>
        </authorList>
    </citation>
    <scope>NUCLEOTIDE SEQUENCE</scope>
    <source>
        <strain evidence="1">MA461A</strain>
    </source>
</reference>
<name>A0ACA9SRT5_9GLOM</name>
<dbReference type="EMBL" id="CAJVQC010150723">
    <property type="protein sequence ID" value="CAG8846340.1"/>
    <property type="molecule type" value="Genomic_DNA"/>
</dbReference>
<evidence type="ECO:0000313" key="2">
    <source>
        <dbReference type="Proteomes" id="UP000789920"/>
    </source>
</evidence>
<accession>A0ACA9SRT5</accession>
<organism evidence="1 2">
    <name type="scientific">Racocetra persica</name>
    <dbReference type="NCBI Taxonomy" id="160502"/>
    <lineage>
        <taxon>Eukaryota</taxon>
        <taxon>Fungi</taxon>
        <taxon>Fungi incertae sedis</taxon>
        <taxon>Mucoromycota</taxon>
        <taxon>Glomeromycotina</taxon>
        <taxon>Glomeromycetes</taxon>
        <taxon>Diversisporales</taxon>
        <taxon>Gigasporaceae</taxon>
        <taxon>Racocetra</taxon>
    </lineage>
</organism>
<sequence length="174" mass="20385">QINMENFSALIKFCQENIYNISKLKETYKEVRGKKSIFGNNNDKNKIFDMCDKILKDPKYDNDIISKPLTVNQKQFIEQFESQLSMNIEKVRAYTISFESSKNMKIVEVAEFEYPVVHIIAAQGYPNIEMATSDICNCTYFKDFIRTYYDIDFDNIEGISYNQLKTIILATKIE</sequence>
<dbReference type="Proteomes" id="UP000789920">
    <property type="component" value="Unassembled WGS sequence"/>
</dbReference>
<proteinExistence type="predicted"/>
<evidence type="ECO:0000313" key="1">
    <source>
        <dbReference type="EMBL" id="CAG8846340.1"/>
    </source>
</evidence>
<comment type="caution">
    <text evidence="1">The sequence shown here is derived from an EMBL/GenBank/DDBJ whole genome shotgun (WGS) entry which is preliminary data.</text>
</comment>